<dbReference type="AlphaFoldDB" id="A0A1Q8QR47"/>
<accession>A0A1Q8QR47</accession>
<dbReference type="EMBL" id="MLBF01000029">
    <property type="protein sequence ID" value="OLN29814.1"/>
    <property type="molecule type" value="Genomic_DNA"/>
</dbReference>
<dbReference type="Proteomes" id="UP000186102">
    <property type="component" value="Unassembled WGS sequence"/>
</dbReference>
<evidence type="ECO:0000313" key="2">
    <source>
        <dbReference type="Proteomes" id="UP000186102"/>
    </source>
</evidence>
<name>A0A1Q8QR47_9FIRM</name>
<proteinExistence type="predicted"/>
<reference evidence="1 2" key="1">
    <citation type="submission" date="2016-09" db="EMBL/GenBank/DDBJ databases">
        <title>Complete genome of Desulfosporosinus sp. OL.</title>
        <authorList>
            <person name="Mardanov A."/>
            <person name="Beletsky A."/>
            <person name="Panova A."/>
            <person name="Karnachuk O."/>
            <person name="Ravin N."/>
        </authorList>
    </citation>
    <scope>NUCLEOTIDE SEQUENCE [LARGE SCALE GENOMIC DNA]</scope>
    <source>
        <strain evidence="1 2">OL</strain>
    </source>
</reference>
<protein>
    <submittedName>
        <fullName evidence="1">Uncharacterized protein</fullName>
    </submittedName>
</protein>
<comment type="caution">
    <text evidence="1">The sequence shown here is derived from an EMBL/GenBank/DDBJ whole genome shotgun (WGS) entry which is preliminary data.</text>
</comment>
<sequence>MNTPRHEVNLSIKAPTTGATIGEIIAIDETSAKTDTRLRPK</sequence>
<gene>
    <name evidence="1" type="ORF">DSOL_3345</name>
</gene>
<organism evidence="1 2">
    <name type="scientific">Desulfosporosinus metallidurans</name>
    <dbReference type="NCBI Taxonomy" id="1888891"/>
    <lineage>
        <taxon>Bacteria</taxon>
        <taxon>Bacillati</taxon>
        <taxon>Bacillota</taxon>
        <taxon>Clostridia</taxon>
        <taxon>Eubacteriales</taxon>
        <taxon>Desulfitobacteriaceae</taxon>
        <taxon>Desulfosporosinus</taxon>
    </lineage>
</organism>
<evidence type="ECO:0000313" key="1">
    <source>
        <dbReference type="EMBL" id="OLN29814.1"/>
    </source>
</evidence>
<dbReference type="STRING" id="1888891.DSOL_3345"/>
<keyword evidence="2" id="KW-1185">Reference proteome</keyword>